<reference evidence="7" key="1">
    <citation type="submission" date="2020-11" db="EMBL/GenBank/DDBJ databases">
        <authorList>
            <person name="Tran Van P."/>
        </authorList>
    </citation>
    <scope>NUCLEOTIDE SEQUENCE</scope>
</reference>
<dbReference type="OrthoDB" id="6493262at2759"/>
<dbReference type="SMART" id="SM00702">
    <property type="entry name" value="P4Hc"/>
    <property type="match status" value="1"/>
</dbReference>
<dbReference type="GO" id="GO:0016705">
    <property type="term" value="F:oxidoreductase activity, acting on paired donors, with incorporation or reduction of molecular oxygen"/>
    <property type="evidence" value="ECO:0007669"/>
    <property type="project" value="InterPro"/>
</dbReference>
<evidence type="ECO:0000256" key="4">
    <source>
        <dbReference type="ARBA" id="ARBA00023002"/>
    </source>
</evidence>
<keyword evidence="4" id="KW-0560">Oxidoreductase</keyword>
<keyword evidence="3" id="KW-0223">Dioxygenase</keyword>
<keyword evidence="2" id="KW-0479">Metal-binding</keyword>
<evidence type="ECO:0000313" key="8">
    <source>
        <dbReference type="Proteomes" id="UP000759131"/>
    </source>
</evidence>
<dbReference type="InterPro" id="IPR006620">
    <property type="entry name" value="Pro_4_hyd_alph"/>
</dbReference>
<keyword evidence="5" id="KW-0408">Iron</keyword>
<dbReference type="Proteomes" id="UP000759131">
    <property type="component" value="Unassembled WGS sequence"/>
</dbReference>
<proteinExistence type="predicted"/>
<dbReference type="Gene3D" id="2.60.120.620">
    <property type="entry name" value="q2cbj1_9rhob like domain"/>
    <property type="match status" value="1"/>
</dbReference>
<dbReference type="InterPro" id="IPR005123">
    <property type="entry name" value="Oxoglu/Fe-dep_dioxygenase_dom"/>
</dbReference>
<dbReference type="PROSITE" id="PS51471">
    <property type="entry name" value="FE2OG_OXY"/>
    <property type="match status" value="1"/>
</dbReference>
<dbReference type="Pfam" id="PF13640">
    <property type="entry name" value="2OG-FeII_Oxy_3"/>
    <property type="match status" value="1"/>
</dbReference>
<dbReference type="AlphaFoldDB" id="A0A7R9Q9E2"/>
<dbReference type="GO" id="GO:0051213">
    <property type="term" value="F:dioxygenase activity"/>
    <property type="evidence" value="ECO:0007669"/>
    <property type="project" value="UniProtKB-KW"/>
</dbReference>
<comment type="cofactor">
    <cofactor evidence="1">
        <name>L-ascorbate</name>
        <dbReference type="ChEBI" id="CHEBI:38290"/>
    </cofactor>
</comment>
<dbReference type="EMBL" id="OC874216">
    <property type="protein sequence ID" value="CAD7637367.1"/>
    <property type="molecule type" value="Genomic_DNA"/>
</dbReference>
<dbReference type="GO" id="GO:0016020">
    <property type="term" value="C:membrane"/>
    <property type="evidence" value="ECO:0007669"/>
    <property type="project" value="TreeGrafter"/>
</dbReference>
<name>A0A7R9Q9E2_9ACAR</name>
<organism evidence="7">
    <name type="scientific">Medioppia subpectinata</name>
    <dbReference type="NCBI Taxonomy" id="1979941"/>
    <lineage>
        <taxon>Eukaryota</taxon>
        <taxon>Metazoa</taxon>
        <taxon>Ecdysozoa</taxon>
        <taxon>Arthropoda</taxon>
        <taxon>Chelicerata</taxon>
        <taxon>Arachnida</taxon>
        <taxon>Acari</taxon>
        <taxon>Acariformes</taxon>
        <taxon>Sarcoptiformes</taxon>
        <taxon>Oribatida</taxon>
        <taxon>Brachypylina</taxon>
        <taxon>Oppioidea</taxon>
        <taxon>Oppiidae</taxon>
        <taxon>Medioppia</taxon>
    </lineage>
</organism>
<sequence length="224" mass="25446">MDTNFVNIYKLIESKPQNAAIFTEKDFEVYRAVKNKILQTIAIHFGVSPKHLYLTDPTFFSRLTSAAAQTKHDEYWHKHVDKQTYKSFHYTSLLYLTTFGSDFTGGRFIFADKELNKSIAIEPKLGRVSAFTSGSENEHFVERVSTGTRYAITVSFTCDPKHAISDPKMGHKFSRRAQRTSTSWSGCPPEPDMPLLSHSLAIQSTPSVTLRWVTNSDFIHSVIN</sequence>
<gene>
    <name evidence="7" type="ORF">OSB1V03_LOCUS16957</name>
</gene>
<dbReference type="EMBL" id="CAJPIZ010019641">
    <property type="protein sequence ID" value="CAG2117002.1"/>
    <property type="molecule type" value="Genomic_DNA"/>
</dbReference>
<protein>
    <recommendedName>
        <fullName evidence="6">Fe2OG dioxygenase domain-containing protein</fullName>
    </recommendedName>
</protein>
<keyword evidence="8" id="KW-1185">Reference proteome</keyword>
<evidence type="ECO:0000256" key="1">
    <source>
        <dbReference type="ARBA" id="ARBA00001961"/>
    </source>
</evidence>
<dbReference type="GO" id="GO:0031418">
    <property type="term" value="F:L-ascorbic acid binding"/>
    <property type="evidence" value="ECO:0007669"/>
    <property type="project" value="InterPro"/>
</dbReference>
<dbReference type="PANTHER" id="PTHR14650">
    <property type="entry name" value="PROLYL HYDROXYLASE-RELATED"/>
    <property type="match status" value="1"/>
</dbReference>
<evidence type="ECO:0000313" key="7">
    <source>
        <dbReference type="EMBL" id="CAD7637367.1"/>
    </source>
</evidence>
<dbReference type="InterPro" id="IPR039210">
    <property type="entry name" value="OGFOD3"/>
</dbReference>
<feature type="domain" description="Fe2OG dioxygenase" evidence="6">
    <location>
        <begin position="58"/>
        <end position="159"/>
    </location>
</feature>
<dbReference type="PANTHER" id="PTHR14650:SF1">
    <property type="entry name" value="2-OXOGLUTARATE AND IRON-DEPENDENT OXYGENASE DOMAIN-CONTAINING PROTEIN 3"/>
    <property type="match status" value="1"/>
</dbReference>
<dbReference type="GO" id="GO:0005506">
    <property type="term" value="F:iron ion binding"/>
    <property type="evidence" value="ECO:0007669"/>
    <property type="project" value="InterPro"/>
</dbReference>
<evidence type="ECO:0000256" key="2">
    <source>
        <dbReference type="ARBA" id="ARBA00022723"/>
    </source>
</evidence>
<accession>A0A7R9Q9E2</accession>
<evidence type="ECO:0000256" key="3">
    <source>
        <dbReference type="ARBA" id="ARBA00022964"/>
    </source>
</evidence>
<evidence type="ECO:0000259" key="6">
    <source>
        <dbReference type="PROSITE" id="PS51471"/>
    </source>
</evidence>
<dbReference type="InterPro" id="IPR044862">
    <property type="entry name" value="Pro_4_hyd_alph_FE2OG_OXY"/>
</dbReference>
<evidence type="ECO:0000256" key="5">
    <source>
        <dbReference type="ARBA" id="ARBA00023004"/>
    </source>
</evidence>